<dbReference type="GeneID" id="93574790"/>
<dbReference type="OrthoDB" id="4412089at2759"/>
<accession>A0A1L9UXE4</accession>
<keyword evidence="2" id="KW-1185">Reference proteome</keyword>
<proteinExistence type="predicted"/>
<sequence length="180" mass="20321">MNEITDSSHASVPPHAEWVFQVVPDATVRDYLLNYDSSGWPLATPTAIWAVDHRVSHKWLLVNHSAAAQSSCSVPRPTHPEAWSLQEEVAPIDLALHCRYIQRLVSEKASIPDDHHLDLADDEMRFDDLKTSGSCGLSCDRNSAHRLIMFFSSLSFRNEITKHCILISLHEKTPLPKFVK</sequence>
<dbReference type="AlphaFoldDB" id="A0A1L9UXE4"/>
<dbReference type="RefSeq" id="XP_067483529.1">
    <property type="nucleotide sequence ID" value="XM_067622302.1"/>
</dbReference>
<organism evidence="1 2">
    <name type="scientific">Aspergillus brasiliensis (strain CBS 101740 / IMI 381727 / IBT 21946)</name>
    <dbReference type="NCBI Taxonomy" id="767769"/>
    <lineage>
        <taxon>Eukaryota</taxon>
        <taxon>Fungi</taxon>
        <taxon>Dikarya</taxon>
        <taxon>Ascomycota</taxon>
        <taxon>Pezizomycotina</taxon>
        <taxon>Eurotiomycetes</taxon>
        <taxon>Eurotiomycetidae</taxon>
        <taxon>Eurotiales</taxon>
        <taxon>Aspergillaceae</taxon>
        <taxon>Aspergillus</taxon>
        <taxon>Aspergillus subgen. Circumdati</taxon>
    </lineage>
</organism>
<protein>
    <submittedName>
        <fullName evidence="1">Uncharacterized protein</fullName>
    </submittedName>
</protein>
<evidence type="ECO:0000313" key="2">
    <source>
        <dbReference type="Proteomes" id="UP000184499"/>
    </source>
</evidence>
<dbReference type="Proteomes" id="UP000184499">
    <property type="component" value="Unassembled WGS sequence"/>
</dbReference>
<dbReference type="EMBL" id="KV878680">
    <property type="protein sequence ID" value="OJJ76282.1"/>
    <property type="molecule type" value="Genomic_DNA"/>
</dbReference>
<evidence type="ECO:0000313" key="1">
    <source>
        <dbReference type="EMBL" id="OJJ76282.1"/>
    </source>
</evidence>
<gene>
    <name evidence="1" type="ORF">ASPBRDRAFT_26761</name>
</gene>
<name>A0A1L9UXE4_ASPBC</name>
<dbReference type="VEuPathDB" id="FungiDB:ASPBRDRAFT_26761"/>
<reference evidence="2" key="1">
    <citation type="journal article" date="2017" name="Genome Biol.">
        <title>Comparative genomics reveals high biological diversity and specific adaptations in the industrially and medically important fungal genus Aspergillus.</title>
        <authorList>
            <person name="de Vries R.P."/>
            <person name="Riley R."/>
            <person name="Wiebenga A."/>
            <person name="Aguilar-Osorio G."/>
            <person name="Amillis S."/>
            <person name="Uchima C.A."/>
            <person name="Anderluh G."/>
            <person name="Asadollahi M."/>
            <person name="Askin M."/>
            <person name="Barry K."/>
            <person name="Battaglia E."/>
            <person name="Bayram O."/>
            <person name="Benocci T."/>
            <person name="Braus-Stromeyer S.A."/>
            <person name="Caldana C."/>
            <person name="Canovas D."/>
            <person name="Cerqueira G.C."/>
            <person name="Chen F."/>
            <person name="Chen W."/>
            <person name="Choi C."/>
            <person name="Clum A."/>
            <person name="Dos Santos R.A."/>
            <person name="Damasio A.R."/>
            <person name="Diallinas G."/>
            <person name="Emri T."/>
            <person name="Fekete E."/>
            <person name="Flipphi M."/>
            <person name="Freyberg S."/>
            <person name="Gallo A."/>
            <person name="Gournas C."/>
            <person name="Habgood R."/>
            <person name="Hainaut M."/>
            <person name="Harispe M.L."/>
            <person name="Henrissat B."/>
            <person name="Hilden K.S."/>
            <person name="Hope R."/>
            <person name="Hossain A."/>
            <person name="Karabika E."/>
            <person name="Karaffa L."/>
            <person name="Karanyi Z."/>
            <person name="Krasevec N."/>
            <person name="Kuo A."/>
            <person name="Kusch H."/>
            <person name="LaButti K."/>
            <person name="Lagendijk E.L."/>
            <person name="Lapidus A."/>
            <person name="Levasseur A."/>
            <person name="Lindquist E."/>
            <person name="Lipzen A."/>
            <person name="Logrieco A.F."/>
            <person name="MacCabe A."/>
            <person name="Maekelae M.R."/>
            <person name="Malavazi I."/>
            <person name="Melin P."/>
            <person name="Meyer V."/>
            <person name="Mielnichuk N."/>
            <person name="Miskei M."/>
            <person name="Molnar A.P."/>
            <person name="Mule G."/>
            <person name="Ngan C.Y."/>
            <person name="Orejas M."/>
            <person name="Orosz E."/>
            <person name="Ouedraogo J.P."/>
            <person name="Overkamp K.M."/>
            <person name="Park H.-S."/>
            <person name="Perrone G."/>
            <person name="Piumi F."/>
            <person name="Punt P.J."/>
            <person name="Ram A.F."/>
            <person name="Ramon A."/>
            <person name="Rauscher S."/>
            <person name="Record E."/>
            <person name="Riano-Pachon D.M."/>
            <person name="Robert V."/>
            <person name="Roehrig J."/>
            <person name="Ruller R."/>
            <person name="Salamov A."/>
            <person name="Salih N.S."/>
            <person name="Samson R.A."/>
            <person name="Sandor E."/>
            <person name="Sanguinetti M."/>
            <person name="Schuetze T."/>
            <person name="Sepcic K."/>
            <person name="Shelest E."/>
            <person name="Sherlock G."/>
            <person name="Sophianopoulou V."/>
            <person name="Squina F.M."/>
            <person name="Sun H."/>
            <person name="Susca A."/>
            <person name="Todd R.B."/>
            <person name="Tsang A."/>
            <person name="Unkles S.E."/>
            <person name="van de Wiele N."/>
            <person name="van Rossen-Uffink D."/>
            <person name="Oliveira J.V."/>
            <person name="Vesth T.C."/>
            <person name="Visser J."/>
            <person name="Yu J.-H."/>
            <person name="Zhou M."/>
            <person name="Andersen M.R."/>
            <person name="Archer D.B."/>
            <person name="Baker S.E."/>
            <person name="Benoit I."/>
            <person name="Brakhage A.A."/>
            <person name="Braus G.H."/>
            <person name="Fischer R."/>
            <person name="Frisvad J.C."/>
            <person name="Goldman G.H."/>
            <person name="Houbraken J."/>
            <person name="Oakley B."/>
            <person name="Pocsi I."/>
            <person name="Scazzocchio C."/>
            <person name="Seiboth B."/>
            <person name="vanKuyk P.A."/>
            <person name="Wortman J."/>
            <person name="Dyer P.S."/>
            <person name="Grigoriev I.V."/>
        </authorList>
    </citation>
    <scope>NUCLEOTIDE SEQUENCE [LARGE SCALE GENOMIC DNA]</scope>
    <source>
        <strain evidence="2">CBS 101740 / IMI 381727 / IBT 21946</strain>
    </source>
</reference>